<feature type="compositionally biased region" description="Low complexity" evidence="8">
    <location>
        <begin position="300"/>
        <end position="315"/>
    </location>
</feature>
<comment type="similarity">
    <text evidence="6">Belongs to the XRCC4-XLF family. XLF subfamily.</text>
</comment>
<dbReference type="AlphaFoldDB" id="A0ABD0JQP5"/>
<dbReference type="InterPro" id="IPR052287">
    <property type="entry name" value="NHEJ_factor"/>
</dbReference>
<dbReference type="Gene3D" id="2.170.210.10">
    <property type="entry name" value="DNA double-strand break repair and VJ recombination XRCC4, N-terminal"/>
    <property type="match status" value="1"/>
</dbReference>
<comment type="caution">
    <text evidence="11">The sequence shown here is derived from an EMBL/GenBank/DDBJ whole genome shotgun (WGS) entry which is preliminary data.</text>
</comment>
<protein>
    <recommendedName>
        <fullName evidence="7">Non-homologous end-joining factor 1</fullName>
    </recommendedName>
</protein>
<feature type="compositionally biased region" description="Basic residues" evidence="8">
    <location>
        <begin position="343"/>
        <end position="353"/>
    </location>
</feature>
<dbReference type="Pfam" id="PF09302">
    <property type="entry name" value="XLF"/>
    <property type="match status" value="1"/>
</dbReference>
<proteinExistence type="inferred from homology"/>
<evidence type="ECO:0000256" key="5">
    <source>
        <dbReference type="ARBA" id="ARBA00023242"/>
    </source>
</evidence>
<gene>
    <name evidence="11" type="ORF">BaRGS_00031518</name>
</gene>
<evidence type="ECO:0000259" key="9">
    <source>
        <dbReference type="Pfam" id="PF09302"/>
    </source>
</evidence>
<dbReference type="EMBL" id="JACVVK020000355">
    <property type="protein sequence ID" value="KAK7477207.1"/>
    <property type="molecule type" value="Genomic_DNA"/>
</dbReference>
<dbReference type="GO" id="GO:0003677">
    <property type="term" value="F:DNA binding"/>
    <property type="evidence" value="ECO:0007669"/>
    <property type="project" value="UniProtKB-KW"/>
</dbReference>
<evidence type="ECO:0000256" key="4">
    <source>
        <dbReference type="ARBA" id="ARBA00023204"/>
    </source>
</evidence>
<organism evidence="11 12">
    <name type="scientific">Batillaria attramentaria</name>
    <dbReference type="NCBI Taxonomy" id="370345"/>
    <lineage>
        <taxon>Eukaryota</taxon>
        <taxon>Metazoa</taxon>
        <taxon>Spiralia</taxon>
        <taxon>Lophotrochozoa</taxon>
        <taxon>Mollusca</taxon>
        <taxon>Gastropoda</taxon>
        <taxon>Caenogastropoda</taxon>
        <taxon>Sorbeoconcha</taxon>
        <taxon>Cerithioidea</taxon>
        <taxon>Batillariidae</taxon>
        <taxon>Batillaria</taxon>
    </lineage>
</organism>
<feature type="domain" description="XLF-like coiled-coil region" evidence="10">
    <location>
        <begin position="140"/>
        <end position="182"/>
    </location>
</feature>
<sequence length="353" mass="39877">MATETEWRRRWKPDLTACPWQSVDVEGEKYLIKMKFSETCYEVLITDLQSFWHESLEEKALKKRIEKLNPSIEAPVTKILDQIKLSLEKPAKGTLLSASFKGSEERGDQKMILKISTVLAGMPFMWQFITQPAHTEMARDHLTVPLLAMVSELFRRQRELITLLNAKDKEIDDYKSQGVRTSRKHIETPRFDSIAFKNSMVTSKGFEEQVRSLQTATFDSEGQELYRQIVTKHAWLNHTGSDNDTAESMSDEESLAVSGAPAPSKPSWSSRLPPSLGQSREGSPRKTPADSPSKSPAKGATKSPAKSPGSSGSTSDTSPVKDTEKMRREALERKLEMEELKKQDKKKKKKLAF</sequence>
<evidence type="ECO:0000256" key="8">
    <source>
        <dbReference type="SAM" id="MobiDB-lite"/>
    </source>
</evidence>
<feature type="domain" description="XLF-like N-terminal" evidence="9">
    <location>
        <begin position="19"/>
        <end position="131"/>
    </location>
</feature>
<dbReference type="Gene3D" id="1.10.287.450">
    <property type="entry name" value="Helix hairpin bin"/>
    <property type="match status" value="1"/>
</dbReference>
<keyword evidence="12" id="KW-1185">Reference proteome</keyword>
<keyword evidence="5" id="KW-0539">Nucleus</keyword>
<dbReference type="PANTHER" id="PTHR32235:SF1">
    <property type="entry name" value="NON-HOMOLOGOUS END-JOINING FACTOR 1"/>
    <property type="match status" value="1"/>
</dbReference>
<dbReference type="Proteomes" id="UP001519460">
    <property type="component" value="Unassembled WGS sequence"/>
</dbReference>
<evidence type="ECO:0000256" key="1">
    <source>
        <dbReference type="ARBA" id="ARBA00004123"/>
    </source>
</evidence>
<feature type="compositionally biased region" description="Basic and acidic residues" evidence="8">
    <location>
        <begin position="319"/>
        <end position="342"/>
    </location>
</feature>
<evidence type="ECO:0000313" key="12">
    <source>
        <dbReference type="Proteomes" id="UP001519460"/>
    </source>
</evidence>
<keyword evidence="4" id="KW-0234">DNA repair</keyword>
<dbReference type="CDD" id="cd22285">
    <property type="entry name" value="HD_XLF_N"/>
    <property type="match status" value="1"/>
</dbReference>
<feature type="region of interest" description="Disordered" evidence="8">
    <location>
        <begin position="241"/>
        <end position="353"/>
    </location>
</feature>
<keyword evidence="2" id="KW-0227">DNA damage</keyword>
<reference evidence="11 12" key="1">
    <citation type="journal article" date="2023" name="Sci. Data">
        <title>Genome assembly of the Korean intertidal mud-creeper Batillaria attramentaria.</title>
        <authorList>
            <person name="Patra A.K."/>
            <person name="Ho P.T."/>
            <person name="Jun S."/>
            <person name="Lee S.J."/>
            <person name="Kim Y."/>
            <person name="Won Y.J."/>
        </authorList>
    </citation>
    <scope>NUCLEOTIDE SEQUENCE [LARGE SCALE GENOMIC DNA]</scope>
    <source>
        <strain evidence="11">Wonlab-2016</strain>
    </source>
</reference>
<keyword evidence="3" id="KW-0238">DNA-binding</keyword>
<evidence type="ECO:0000256" key="3">
    <source>
        <dbReference type="ARBA" id="ARBA00023125"/>
    </source>
</evidence>
<dbReference type="InterPro" id="IPR038051">
    <property type="entry name" value="XRCC4-like_N_sf"/>
</dbReference>
<evidence type="ECO:0000256" key="6">
    <source>
        <dbReference type="ARBA" id="ARBA00025747"/>
    </source>
</evidence>
<dbReference type="GO" id="GO:0006303">
    <property type="term" value="P:double-strand break repair via nonhomologous end joining"/>
    <property type="evidence" value="ECO:0007669"/>
    <property type="project" value="UniProtKB-ARBA"/>
</dbReference>
<dbReference type="GO" id="GO:0005634">
    <property type="term" value="C:nucleus"/>
    <property type="evidence" value="ECO:0007669"/>
    <property type="project" value="UniProtKB-SubCell"/>
</dbReference>
<name>A0ABD0JQP5_9CAEN</name>
<feature type="compositionally biased region" description="Polar residues" evidence="8">
    <location>
        <begin position="266"/>
        <end position="281"/>
    </location>
</feature>
<dbReference type="InterPro" id="IPR015381">
    <property type="entry name" value="XLF-like_N"/>
</dbReference>
<comment type="subcellular location">
    <subcellularLocation>
        <location evidence="1">Nucleus</location>
    </subcellularLocation>
</comment>
<evidence type="ECO:0000256" key="7">
    <source>
        <dbReference type="ARBA" id="ARBA00044529"/>
    </source>
</evidence>
<dbReference type="PANTHER" id="PTHR32235">
    <property type="entry name" value="NON-HOMOLOGOUS END-JOINING FACTOR 1"/>
    <property type="match status" value="1"/>
</dbReference>
<evidence type="ECO:0000259" key="10">
    <source>
        <dbReference type="Pfam" id="PF21928"/>
    </source>
</evidence>
<evidence type="ECO:0000313" key="11">
    <source>
        <dbReference type="EMBL" id="KAK7477207.1"/>
    </source>
</evidence>
<evidence type="ECO:0000256" key="2">
    <source>
        <dbReference type="ARBA" id="ARBA00022763"/>
    </source>
</evidence>
<dbReference type="Pfam" id="PF21928">
    <property type="entry name" value="XLF_CC"/>
    <property type="match status" value="1"/>
</dbReference>
<accession>A0ABD0JQP5</accession>
<dbReference type="InterPro" id="IPR053829">
    <property type="entry name" value="XLF-like_CC"/>
</dbReference>